<evidence type="ECO:0000256" key="10">
    <source>
        <dbReference type="ARBA" id="ARBA00023224"/>
    </source>
</evidence>
<keyword evidence="8 12" id="KW-0472">Membrane</keyword>
<keyword evidence="9 12" id="KW-0675">Receptor</keyword>
<evidence type="ECO:0000313" key="14">
    <source>
        <dbReference type="Ensembl" id="ENSLLEP00000008437.1"/>
    </source>
</evidence>
<organism evidence="14 15">
    <name type="scientific">Leptobrachium leishanense</name>
    <name type="common">Leishan spiny toad</name>
    <dbReference type="NCBI Taxonomy" id="445787"/>
    <lineage>
        <taxon>Eukaryota</taxon>
        <taxon>Metazoa</taxon>
        <taxon>Chordata</taxon>
        <taxon>Craniata</taxon>
        <taxon>Vertebrata</taxon>
        <taxon>Euteleostomi</taxon>
        <taxon>Amphibia</taxon>
        <taxon>Batrachia</taxon>
        <taxon>Anura</taxon>
        <taxon>Pelobatoidea</taxon>
        <taxon>Megophryidae</taxon>
        <taxon>Leptobrachium</taxon>
    </lineage>
</organism>
<dbReference type="PANTHER" id="PTHR11394">
    <property type="entry name" value="TASTE RECEPTOR TYPE 2"/>
    <property type="match status" value="1"/>
</dbReference>
<evidence type="ECO:0000256" key="4">
    <source>
        <dbReference type="ARBA" id="ARBA00022606"/>
    </source>
</evidence>
<evidence type="ECO:0000256" key="8">
    <source>
        <dbReference type="ARBA" id="ARBA00023136"/>
    </source>
</evidence>
<keyword evidence="3 12" id="KW-0919">Taste</keyword>
<dbReference type="SUPFAM" id="SSF81321">
    <property type="entry name" value="Family A G protein-coupled receptor-like"/>
    <property type="match status" value="1"/>
</dbReference>
<evidence type="ECO:0000313" key="15">
    <source>
        <dbReference type="Proteomes" id="UP000694569"/>
    </source>
</evidence>
<dbReference type="GO" id="GO:0016020">
    <property type="term" value="C:membrane"/>
    <property type="evidence" value="ECO:0007669"/>
    <property type="project" value="UniProtKB-SubCell"/>
</dbReference>
<keyword evidence="4 12" id="KW-0716">Sensory transduction</keyword>
<dbReference type="OrthoDB" id="9044065at2759"/>
<reference evidence="14" key="1">
    <citation type="submission" date="2025-08" db="UniProtKB">
        <authorList>
            <consortium name="Ensembl"/>
        </authorList>
    </citation>
    <scope>IDENTIFICATION</scope>
</reference>
<evidence type="ECO:0000256" key="1">
    <source>
        <dbReference type="ARBA" id="ARBA00004141"/>
    </source>
</evidence>
<feature type="transmembrane region" description="Helical" evidence="13">
    <location>
        <begin position="128"/>
        <end position="147"/>
    </location>
</feature>
<protein>
    <recommendedName>
        <fullName evidence="12">Taste receptor type 2</fullName>
    </recommendedName>
</protein>
<comment type="similarity">
    <text evidence="2 11">Belongs to the G-protein coupled receptor T2R family.</text>
</comment>
<feature type="transmembrane region" description="Helical" evidence="13">
    <location>
        <begin position="6"/>
        <end position="27"/>
    </location>
</feature>
<evidence type="ECO:0000256" key="13">
    <source>
        <dbReference type="SAM" id="Phobius"/>
    </source>
</evidence>
<dbReference type="InterPro" id="IPR007960">
    <property type="entry name" value="TAS2R"/>
</dbReference>
<dbReference type="PANTHER" id="PTHR11394:SF47">
    <property type="entry name" value="TASTE RECEPTOR TYPE 2 MEMBER 40"/>
    <property type="match status" value="1"/>
</dbReference>
<name>A0A8C5M8S8_9ANUR</name>
<reference evidence="14" key="2">
    <citation type="submission" date="2025-09" db="UniProtKB">
        <authorList>
            <consortium name="Ensembl"/>
        </authorList>
    </citation>
    <scope>IDENTIFICATION</scope>
</reference>
<sequence length="308" mass="35209">MGTHIGTFTLIFQLAFDLLGLVSNGYITFQGVKDLVKMRSLPPCEKLLSSLSFINLCLQLATTSSNLCYYFWPQVLNTEFVPKFFFGTGLFLVSTSLWISTWFSVFCSIKIVNKQQKPLMWLQKHMPVLVNWLIIGSVLIGMVQSLSEINDLYVRYRNITDNHGNFSVIPIGLQSRCFCTFWINLLIISEAFILFLIATLTILCSLWIHVKNMKRRSNILGNPKFGKLARAARTVSSLLFLCITFYLVQCLLYMNVAQYGTLLHTICMIFISMFPAMNAIILIIGNQNLKRPVDDFRNKLCCKCNKDI</sequence>
<dbReference type="Pfam" id="PF05296">
    <property type="entry name" value="TAS2R"/>
    <property type="match status" value="1"/>
</dbReference>
<accession>A0A8C5M8S8</accession>
<feature type="transmembrane region" description="Helical" evidence="13">
    <location>
        <begin position="181"/>
        <end position="210"/>
    </location>
</feature>
<keyword evidence="15" id="KW-1185">Reference proteome</keyword>
<dbReference type="Gene3D" id="1.20.1070.10">
    <property type="entry name" value="Rhodopsin 7-helix transmembrane proteins"/>
    <property type="match status" value="1"/>
</dbReference>
<feature type="transmembrane region" description="Helical" evidence="13">
    <location>
        <begin position="84"/>
        <end position="107"/>
    </location>
</feature>
<dbReference type="GO" id="GO:0004930">
    <property type="term" value="F:G protein-coupled receptor activity"/>
    <property type="evidence" value="ECO:0007669"/>
    <property type="project" value="UniProtKB-KW"/>
</dbReference>
<evidence type="ECO:0000256" key="5">
    <source>
        <dbReference type="ARBA" id="ARBA00022692"/>
    </source>
</evidence>
<evidence type="ECO:0000256" key="9">
    <source>
        <dbReference type="ARBA" id="ARBA00023170"/>
    </source>
</evidence>
<dbReference type="AlphaFoldDB" id="A0A8C5M8S8"/>
<dbReference type="GeneTree" id="ENSGT01150000286961"/>
<evidence type="ECO:0000256" key="7">
    <source>
        <dbReference type="ARBA" id="ARBA00023040"/>
    </source>
</evidence>
<evidence type="ECO:0000256" key="12">
    <source>
        <dbReference type="RuleBase" id="RU004424"/>
    </source>
</evidence>
<dbReference type="Ensembl" id="ENSLLET00000008771.1">
    <property type="protein sequence ID" value="ENSLLEP00000008437.1"/>
    <property type="gene ID" value="ENSLLEG00000005362.1"/>
</dbReference>
<feature type="transmembrane region" description="Helical" evidence="13">
    <location>
        <begin position="231"/>
        <end position="256"/>
    </location>
</feature>
<keyword evidence="6 13" id="KW-1133">Transmembrane helix</keyword>
<keyword evidence="7 12" id="KW-0297">G-protein coupled receptor</keyword>
<evidence type="ECO:0000256" key="3">
    <source>
        <dbReference type="ARBA" id="ARBA00022480"/>
    </source>
</evidence>
<feature type="transmembrane region" description="Helical" evidence="13">
    <location>
        <begin position="47"/>
        <end position="72"/>
    </location>
</feature>
<evidence type="ECO:0000256" key="2">
    <source>
        <dbReference type="ARBA" id="ARBA00007376"/>
    </source>
</evidence>
<dbReference type="GO" id="GO:0033038">
    <property type="term" value="F:bitter taste receptor activity"/>
    <property type="evidence" value="ECO:0007669"/>
    <property type="project" value="InterPro"/>
</dbReference>
<proteinExistence type="inferred from homology"/>
<dbReference type="Proteomes" id="UP000694569">
    <property type="component" value="Unplaced"/>
</dbReference>
<comment type="subcellular location">
    <subcellularLocation>
        <location evidence="1 12">Membrane</location>
        <topology evidence="1 12">Multi-pass membrane protein</topology>
    </subcellularLocation>
</comment>
<keyword evidence="10 12" id="KW-0807">Transducer</keyword>
<keyword evidence="5 12" id="KW-0812">Transmembrane</keyword>
<evidence type="ECO:0000256" key="6">
    <source>
        <dbReference type="ARBA" id="ARBA00022989"/>
    </source>
</evidence>
<feature type="transmembrane region" description="Helical" evidence="13">
    <location>
        <begin position="262"/>
        <end position="284"/>
    </location>
</feature>
<evidence type="ECO:0000256" key="11">
    <source>
        <dbReference type="RuleBase" id="RU004423"/>
    </source>
</evidence>